<dbReference type="VEuPathDB" id="TriTrypDB:TCSYLVIO_003406"/>
<dbReference type="PANTHER" id="PTHR24044">
    <property type="entry name" value="NOTCH LIGAND FAMILY MEMBER"/>
    <property type="match status" value="1"/>
</dbReference>
<dbReference type="VEuPathDB" id="TriTrypDB:TCSYLVIO_000744"/>
<dbReference type="VEuPathDB" id="TriTrypDB:TcCL_ESM10833"/>
<dbReference type="VEuPathDB" id="TriTrypDB:TcCLB.508425.10"/>
<feature type="domain" description="Dispersed gene family protein 1 beta-sheet" evidence="6">
    <location>
        <begin position="2490"/>
        <end position="2658"/>
    </location>
</feature>
<feature type="domain" description="Dispersed gene family protein 1 N-terminal" evidence="7">
    <location>
        <begin position="2323"/>
        <end position="2427"/>
    </location>
</feature>
<dbReference type="VEuPathDB" id="TriTrypDB:TcCL_Unassigned04902"/>
<name>A0A2V2W2P0_TRYCR</name>
<feature type="domain" description="Dispersed gene family protein 1 beta-sheet" evidence="6">
    <location>
        <begin position="95"/>
        <end position="259"/>
    </location>
</feature>
<comment type="caution">
    <text evidence="8">The sequence shown here is derived from an EMBL/GenBank/DDBJ whole genome shotgun (WGS) entry which is preliminary data.</text>
</comment>
<feature type="transmembrane region" description="Helical" evidence="2">
    <location>
        <begin position="3340"/>
        <end position="3362"/>
    </location>
</feature>
<feature type="transmembrane region" description="Helical" evidence="2">
    <location>
        <begin position="3212"/>
        <end position="3237"/>
    </location>
</feature>
<dbReference type="VEuPathDB" id="TriTrypDB:TCSYLVIO_008355"/>
<dbReference type="SMART" id="SM00710">
    <property type="entry name" value="PbH1"/>
    <property type="match status" value="12"/>
</dbReference>
<dbReference type="VEuPathDB" id="TriTrypDB:TcG_12666"/>
<dbReference type="VEuPathDB" id="TriTrypDB:Tc_MARK_9882"/>
<evidence type="ECO:0000259" key="4">
    <source>
        <dbReference type="Pfam" id="PF11038"/>
    </source>
</evidence>
<evidence type="ECO:0000259" key="3">
    <source>
        <dbReference type="Pfam" id="PF11024"/>
    </source>
</evidence>
<evidence type="ECO:0000259" key="7">
    <source>
        <dbReference type="Pfam" id="PF22279"/>
    </source>
</evidence>
<dbReference type="VEuPathDB" id="TriTrypDB:TcG_12634"/>
<feature type="domain" description="Dispersed gene family protein 1 N-terminal" evidence="7">
    <location>
        <begin position="2731"/>
        <end position="2827"/>
    </location>
</feature>
<dbReference type="VEuPathDB" id="TriTrypDB:TcG_13433"/>
<dbReference type="VEuPathDB" id="TriTrypDB:TcBrA4_0185570"/>
<dbReference type="Pfam" id="PF11038">
    <property type="entry name" value="DGF-1_5"/>
    <property type="match status" value="1"/>
</dbReference>
<dbReference type="InterPro" id="IPR053914">
    <property type="entry name" value="DGF-1_N"/>
</dbReference>
<feature type="domain" description="Dispersed gene family protein 1 N-terminal" evidence="7">
    <location>
        <begin position="329"/>
        <end position="424"/>
    </location>
</feature>
<dbReference type="PANTHER" id="PTHR24044:SF420">
    <property type="entry name" value="DELTA AND NOTCH-LIKE EPIDERMAL GROWTH FACTOR-RELATED RECEPTOR ISOFORM X1"/>
    <property type="match status" value="1"/>
</dbReference>
<feature type="domain" description="Dispersed gene family protein 1 N-terminal" evidence="7">
    <location>
        <begin position="1124"/>
        <end position="1220"/>
    </location>
</feature>
<dbReference type="VEuPathDB" id="TriTrypDB:TcYC6_0172930"/>
<feature type="region of interest" description="Disordered" evidence="1">
    <location>
        <begin position="2857"/>
        <end position="2887"/>
    </location>
</feature>
<feature type="compositionally biased region" description="Polar residues" evidence="1">
    <location>
        <begin position="3437"/>
        <end position="3447"/>
    </location>
</feature>
<feature type="region of interest" description="Disordered" evidence="1">
    <location>
        <begin position="3422"/>
        <end position="3483"/>
    </location>
</feature>
<evidence type="ECO:0000313" key="8">
    <source>
        <dbReference type="EMBL" id="PWV02898.1"/>
    </source>
</evidence>
<evidence type="ECO:0000256" key="2">
    <source>
        <dbReference type="SAM" id="Phobius"/>
    </source>
</evidence>
<dbReference type="InterPro" id="IPR011050">
    <property type="entry name" value="Pectin_lyase_fold/virulence"/>
</dbReference>
<dbReference type="VEuPathDB" id="TriTrypDB:TCSYLVIO_010891"/>
<dbReference type="VEuPathDB" id="TriTrypDB:TCSYLVIO_007714"/>
<feature type="domain" description="Dispersed gene family protein 1" evidence="4">
    <location>
        <begin position="2948"/>
        <end position="3068"/>
    </location>
</feature>
<feature type="transmembrane region" description="Helical" evidence="2">
    <location>
        <begin position="3314"/>
        <end position="3333"/>
    </location>
</feature>
<organism evidence="8 9">
    <name type="scientific">Trypanosoma cruzi</name>
    <dbReference type="NCBI Taxonomy" id="5693"/>
    <lineage>
        <taxon>Eukaryota</taxon>
        <taxon>Discoba</taxon>
        <taxon>Euglenozoa</taxon>
        <taxon>Kinetoplastea</taxon>
        <taxon>Metakinetoplastina</taxon>
        <taxon>Trypanosomatida</taxon>
        <taxon>Trypanosomatidae</taxon>
        <taxon>Trypanosoma</taxon>
        <taxon>Schizotrypanum</taxon>
    </lineage>
</organism>
<gene>
    <name evidence="8" type="ORF">C3747_185g44</name>
</gene>
<dbReference type="InterPro" id="IPR021053">
    <property type="entry name" value="Dispersed_gene_fam_prot1_C"/>
</dbReference>
<dbReference type="VEuPathDB" id="TriTrypDB:TcG_11438"/>
<dbReference type="InterPro" id="IPR021004">
    <property type="entry name" value="Dispersed_gene_fam_prot1_dom4"/>
</dbReference>
<feature type="transmembrane region" description="Helical" evidence="2">
    <location>
        <begin position="3374"/>
        <end position="3399"/>
    </location>
</feature>
<keyword evidence="2" id="KW-1133">Transmembrane helix</keyword>
<feature type="transmembrane region" description="Helical" evidence="2">
    <location>
        <begin position="3286"/>
        <end position="3308"/>
    </location>
</feature>
<accession>A0A2V2W2P0</accession>
<dbReference type="VEuPathDB" id="TriTrypDB:Tc_MARK_9186"/>
<proteinExistence type="predicted"/>
<dbReference type="VEuPathDB" id="TriTrypDB:TcCLB.506375.50"/>
<reference evidence="8 9" key="1">
    <citation type="journal article" date="2018" name="Microb. Genom.">
        <title>Expanding an expanded genome: long-read sequencing of Trypanosoma cruzi.</title>
        <authorList>
            <person name="Berna L."/>
            <person name="Rodriguez M."/>
            <person name="Chiribao M.L."/>
            <person name="Parodi-Talice A."/>
            <person name="Pita S."/>
            <person name="Rijo G."/>
            <person name="Alvarez-Valin F."/>
            <person name="Robello C."/>
        </authorList>
    </citation>
    <scope>NUCLEOTIDE SEQUENCE [LARGE SCALE GENOMIC DNA]</scope>
    <source>
        <strain evidence="8 9">TCC</strain>
    </source>
</reference>
<dbReference type="VEuPathDB" id="TriTrypDB:TcCLB.507153.30"/>
<feature type="transmembrane region" description="Helical" evidence="2">
    <location>
        <begin position="3148"/>
        <end position="3165"/>
    </location>
</feature>
<dbReference type="VEuPathDB" id="TriTrypDB:Tc_MARK_6904"/>
<sequence>MWSAVGACPHSRHRLRRRAIATVRVAVLLLVLALVAAAAWMPAVDAVPLRLRGGTVERAITVGRALDTVLMDGVCITNGVAVVLDVAAMLPGALRIELRDCVCDGGAQIYVRGYSGEPASDRSLEVSVSGLSGSYCSLVFVHNLPAHTNVTVRDSTIVTPGPMRYSQLSGLTDAVASPLVLHATSLSQTQLRVSSTVLRSSQAGGSAVYVGGGVDLLSSAVVLDGVSLEASGGPTASAMHVSSSSRLSLRNHSVFSVTNVSVVSSGGGIVLGERLAVSDSVLRFVGVEGSAASPLVRCGGGTVGAGGWLELHNVWAVGEASSVASLSGVTLGGGAVSIARCAATGATLAAGPTITSGAVSVQCNRAGGRVLQSSGDYRLAGLISVSVVPCDGCAAALACFDALTASFSDCVCSCRAGGVGEACLPFDVPAARAGGGGGGAQGCVSRVTLTESVTVGGGQATVCFDSVVFSGPITVAVDLRSMDAFADALNVTLRHCVLVGGAQLRIGGLSESTAHLVPHALVNMTNVTSVEGTIVLHGTMPLNSSVLLANSTLRATVGGSHYVPTTPGHEKSRHGSTLVLDGVRLLSTRFVMTRSTLVCGGGLCAAILVERGLVVNLSSVFYMDNCAVMSQMHVMYAIASDLRVSGGSVFSIQNSSWSAPSTEYYKGACVFGDVVVVGGSVLQVVSSTFRLGFAMLIATTLTVTDGSWLVHRDNVFRTAYVVYVAEENGVAFRDRSVWSILHNDFGYGSYSSTTAYMTSFWSPPSDSRPIIYGTCNEVKRSPVTNYRSELNIVAPVTVLNCGTCTVDALCFAARTSSISGCGCVCASDGYGDTCLPAAVPDGLGPLPLSDANDTEVRCVYGGSISSVDYPDPGERGLCFVNVTFTAAIVLDLSYFDAPQQTLNITLLQCILMGLSIKGSGARVYVNVAFSTLDSGTLEFEGDFGANSQILVAGSKLLSTSSHAIQFPRFTLGKNSTLLLLDNNMEGESSAVYFSVAVVVDGGGIIMKGNMLKSTKRGYGSASAVYYNGVDVKNGGYIDVENNTISAAIGIYFYGDTTVSSAGLLRVADCTLTGSTEAFNSALFYLYGSAILQGGAQWRVEGNNVSAASVFIMPSFWYRIRLSGSGTIVSLAHNRQADSSKTFAKFSMRTFVTSPARFVVGCNLQGEKEVSRGFFYPRVVEVFGCGTCNDDTACYMPGTESVDRSSCSCSCKGGWHGASCLPFEVPDTVVPPLPERFVDGDTSCVVNQTLTSLALNMWKTHHCYVGVTFSGVGAALTFLFNRMPLHLPINITLTGCTFRDGALLQFVGGTEAAESAGVLIRVSQTVMRSSVVLFRRALPRHCDIAVTKVDAEQLSAVQLSITASSRLSVVMLDDVVLSASSLLVSNVKARALDHSGYGLYSIGTLTLVGGSSLYTRYCSFDKYTNMLYMYKLIASDRSVFALLNNTMVSGTSFLYQQEKFTVSNHSVLRVVGNSGSVSYAIYAYNSWTVRNSSWLDWRDNDVGMGAMFHYSSFDASVNIDGSSVVTLTGCKMGSTGLSESLLSQVDAGYGFVAGCLTVAGRVLTTAAELELNGITNVTTVAACGECTKEGDCFAPLTTAVSDCKCQCAAGGHGDVCVPAPVPAGPPPPPPPPAPPSPPPNGECISDMVYPEVAQAVGSGLSWLCYRNVTFSGGGMSLTVLIGGMTGDVANITFDGCTWRDGAVLVLLGNAHAAVGLLNIVVTGNTFDDALLSPEGDFPPHTNITISGNHFTVTRLISRPGLELDSPSCVAMNGLVVSNGSAVVLSGNVFQSVTTSSSAIHAAGSPLRVSWHSLFAVMGNTFHMDGGGATLIYLGGSGQSSSLDVLNNSAVVIRDNIASRPVKYFMLFFWALRVESWSAVVFQGNDMQGSLNVFRSMFLSYVYYNSWLQLSGNLCRESPSDAFAYAYPGVNLRNSTVSVSGNKFISSTGTPKVLWILLGSSDLTNGTVVAACNTVNDKEGVEYSIPSEYNATILTCSDPCTLAASCFPAYTATVPSDGCACRCAEGGHGDACLPVAVPEPPSTDGADSCVRDVRVDEEVNAGFGTSVVCYVGVTFAADVVVDVGLMSGSVRNVTLANCTFLDGASLYVVGWLSDPPAGQRADVLISGLESRFGGGVLVANRFPPGSRVTLVDSVLLAEKRVAYRGAYDLGDASACLVVHNVNLTGSVLTIARTQVAAVFGDAVGVLVVGGVALSSRGALYVDGLSVQTALGLCVSVEGGVAASGGSVVAFVDSDFLLCKHAVSVRGAVSVSGSIVALVRSDFASTEDYAVAFDSTVSLAGGSMLLVKGNVHDGVSREMLHAAGAVTAVGSTLSFVRNRALLPRMLSVNLSLAAGAHLRVACNDAGGRVLSTAEEYAAAGFGDAGSIDFVGCDACDRDTHCYAPGTATASMKNGVCVCACGSGGYGEACVPVGAPALPPAAGTASSVFVRENLTVRSVFVVPAGASEVTLRHVVLDGVSPVLYVPWMARDGVRIVVQNVSLQNGAVLYVIGGGGLHGAVAAGSNESGPVELSVCNVEALNGALVLTGTFPAESVLTVTDSLLVAARSTPLVYLPGSQSSPYAPVLVLSGLRLVRSVLVVSGVALVTVMTGGRTVVVDGAVLELVGGGVALDAAVFGGEYALYASARVVASEGAVLRVSGSQVYAAHGLVFDSGVEANASAVVVNDNAGVLTDGALLVLRETVSFLSGSWLSVRGNSISGRLLSVPPNPRSVEFVQSTLTFHKNAGSGPVVMDGTVALGGAGRRFVVGCLTLNGQALQAINYRSAGIIGKVRPVACSVCDADVSCFAAATRAMSESCGCRCAEGGYGRDCLPVYLPRVDGCNRTPEKPLLSHTATLTATRSLTPTWTPTPPTTSLSATRYSPTNYGPTETPQVTETVTLLPTPTPAASVTATEPPTATVTASESLSVSLSVSSTPWWSDVACPTLTVTTTAAGGSLTQNDIRGGGSAVPTRLMVVLPPPFRWAGDLQLGTHLSFVPVSTVQPTGFGGPWGAMLSNATWERNATNPSTVLELAVPVHRGYFIGADETIVIRCDAVALSGGCNGALLGSFTIASNTPPAVASALSAITGVVAGATAVAVVVTGGLGSILEMQALGVFARMSCASAQERASTVALPYFLSVFAALDPLWMVVGNALLAAVFGCVHYGVTAAFQRWRGVDAASAWAAMRFPSLTYVVAHAMHLGIFFGSVFALAMPGARVQHYVIGVVGVLYGVAFPAGVCYLIARHTGASFAKYWQFSRKPLHERLLYPVGYWHPAAQQRMYGGMLTNMKGSYVYWCVFQLSVLCVVGLIAAVHPPVGVCHVLYFCMAAVLLAGAGVVAFTNMMRSAFLTVMRTASFVLLAALCLTSAANHLAPSDGGARAYAAFLMLLTAVLLAATLYCAVLWYVEDHHWQELREPQRGELDALLHDDEESDEELRKHHDRTSSSYASRTAGASSYRPPAPPQWERIIGSNERNPDTIDRQPQPLGVDTHSNALSFLDRASTTRGSVNHAIL</sequence>
<dbReference type="InterPro" id="IPR050906">
    <property type="entry name" value="Notch_signaling"/>
</dbReference>
<feature type="transmembrane region" description="Helical" evidence="2">
    <location>
        <begin position="3077"/>
        <end position="3103"/>
    </location>
</feature>
<keyword evidence="2" id="KW-0472">Membrane</keyword>
<dbReference type="InterPro" id="IPR006626">
    <property type="entry name" value="PbH1"/>
</dbReference>
<dbReference type="VEuPathDB" id="TriTrypDB:TcCL_NonESM12755"/>
<dbReference type="Pfam" id="PF22279">
    <property type="entry name" value="DGF-1_N"/>
    <property type="match status" value="5"/>
</dbReference>
<dbReference type="SUPFAM" id="SSF51126">
    <property type="entry name" value="Pectin lyase-like"/>
    <property type="match status" value="1"/>
</dbReference>
<dbReference type="VEuPathDB" id="TriTrypDB:TCDM_12006"/>
<dbReference type="VEuPathDB" id="TriTrypDB:C4B63_140g6"/>
<keyword evidence="2" id="KW-0812">Transmembrane</keyword>
<dbReference type="VEuPathDB" id="TriTrypDB:TCDM_12007"/>
<evidence type="ECO:0000259" key="6">
    <source>
        <dbReference type="Pfam" id="PF22274"/>
    </source>
</evidence>
<feature type="domain" description="Dispersed gene family protein 1" evidence="3">
    <location>
        <begin position="2834"/>
        <end position="2908"/>
    </location>
</feature>
<feature type="domain" description="Dispersed gene family protein 1 beta-sheet" evidence="6">
    <location>
        <begin position="1289"/>
        <end position="1443"/>
    </location>
</feature>
<dbReference type="Pfam" id="PF11024">
    <property type="entry name" value="DGF-1_4"/>
    <property type="match status" value="1"/>
</dbReference>
<dbReference type="Pfam" id="PF22274">
    <property type="entry name" value="DGF-1_beta-sheet"/>
    <property type="match status" value="5"/>
</dbReference>
<dbReference type="InterPro" id="IPR021282">
    <property type="entry name" value="Dispersed_gene_fam_prot1_dom5"/>
</dbReference>
<dbReference type="VEuPathDB" id="TriTrypDB:TcCLB.510677.9"/>
<feature type="compositionally biased region" description="Low complexity" evidence="1">
    <location>
        <begin position="2857"/>
        <end position="2874"/>
    </location>
</feature>
<dbReference type="VEuPathDB" id="TriTrypDB:TcCL_ESM07888"/>
<dbReference type="VEuPathDB" id="TriTrypDB:ECC02_011922"/>
<dbReference type="VEuPathDB" id="TriTrypDB:TCSYLVIO_011060"/>
<dbReference type="Pfam" id="PF11040">
    <property type="entry name" value="DGF-1_C"/>
    <property type="match status" value="1"/>
</dbReference>
<evidence type="ECO:0000256" key="1">
    <source>
        <dbReference type="SAM" id="MobiDB-lite"/>
    </source>
</evidence>
<feature type="domain" description="Dispersed gene family protein 1 beta-sheet" evidence="6">
    <location>
        <begin position="2090"/>
        <end position="2252"/>
    </location>
</feature>
<dbReference type="VEuPathDB" id="TriTrypDB:Tc_MARK_9027"/>
<evidence type="ECO:0000259" key="5">
    <source>
        <dbReference type="Pfam" id="PF11040"/>
    </source>
</evidence>
<feature type="transmembrane region" description="Helical" evidence="2">
    <location>
        <begin position="3185"/>
        <end position="3206"/>
    </location>
</feature>
<dbReference type="GO" id="GO:0005112">
    <property type="term" value="F:Notch binding"/>
    <property type="evidence" value="ECO:0007669"/>
    <property type="project" value="TreeGrafter"/>
</dbReference>
<feature type="domain" description="Dispersed gene family protein 1 N-terminal" evidence="7">
    <location>
        <begin position="1536"/>
        <end position="1616"/>
    </location>
</feature>
<protein>
    <submittedName>
        <fullName evidence="8">Dispersed gene family protein 1 (DGF-1)</fullName>
    </submittedName>
</protein>
<dbReference type="VEuPathDB" id="TriTrypDB:TCDM_12663"/>
<dbReference type="EMBL" id="PRFC01000185">
    <property type="protein sequence ID" value="PWV02898.1"/>
    <property type="molecule type" value="Genomic_DNA"/>
</dbReference>
<dbReference type="VEuPathDB" id="TriTrypDB:TcCL_Unassigned03861"/>
<evidence type="ECO:0000313" key="9">
    <source>
        <dbReference type="Proteomes" id="UP000246078"/>
    </source>
</evidence>
<dbReference type="InterPro" id="IPR053915">
    <property type="entry name" value="DGF-1_b-sheet_dom"/>
</dbReference>
<feature type="domain" description="Dispersed gene family protein 1 beta-sheet" evidence="6">
    <location>
        <begin position="490"/>
        <end position="656"/>
    </location>
</feature>
<dbReference type="Proteomes" id="UP000246078">
    <property type="component" value="Unassembled WGS sequence"/>
</dbReference>
<feature type="domain" description="Dispersed gene family protein 1 C-terminal" evidence="5">
    <location>
        <begin position="3143"/>
        <end position="3400"/>
    </location>
</feature>
<dbReference type="VEuPathDB" id="TriTrypDB:C3747_185g44"/>